<dbReference type="GO" id="GO:0016787">
    <property type="term" value="F:hydrolase activity"/>
    <property type="evidence" value="ECO:0007669"/>
    <property type="project" value="UniProtKB-KW"/>
</dbReference>
<feature type="region of interest" description="Disordered" evidence="19">
    <location>
        <begin position="440"/>
        <end position="657"/>
    </location>
</feature>
<keyword evidence="7" id="KW-0690">Ribosome biogenesis</keyword>
<evidence type="ECO:0000256" key="1">
    <source>
        <dbReference type="ARBA" id="ARBA00001946"/>
    </source>
</evidence>
<feature type="compositionally biased region" description="Low complexity" evidence="19">
    <location>
        <begin position="1233"/>
        <end position="1250"/>
    </location>
</feature>
<keyword evidence="8" id="KW-0723">Serine/threonine-protein kinase</keyword>
<dbReference type="Gene3D" id="1.10.510.10">
    <property type="entry name" value="Transferase(Phosphotransferase) domain 1"/>
    <property type="match status" value="1"/>
</dbReference>
<dbReference type="GO" id="GO:0004674">
    <property type="term" value="F:protein serine/threonine kinase activity"/>
    <property type="evidence" value="ECO:0000318"/>
    <property type="project" value="GO_Central"/>
</dbReference>
<dbReference type="EC" id="2.7.11.1" evidence="4"/>
<keyword evidence="21" id="KW-1185">Reference proteome</keyword>
<feature type="region of interest" description="Disordered" evidence="19">
    <location>
        <begin position="682"/>
        <end position="707"/>
    </location>
</feature>
<dbReference type="GO" id="GO:0030490">
    <property type="term" value="P:maturation of SSU-rRNA"/>
    <property type="evidence" value="ECO:0000318"/>
    <property type="project" value="GO_Central"/>
</dbReference>
<evidence type="ECO:0000256" key="7">
    <source>
        <dbReference type="ARBA" id="ARBA00022517"/>
    </source>
</evidence>
<evidence type="ECO:0000256" key="4">
    <source>
        <dbReference type="ARBA" id="ARBA00012513"/>
    </source>
</evidence>
<dbReference type="InterPro" id="IPR018934">
    <property type="entry name" value="RIO_dom"/>
</dbReference>
<dbReference type="Proteomes" id="UP000005239">
    <property type="component" value="Unassembled WGS sequence"/>
</dbReference>
<evidence type="ECO:0000256" key="15">
    <source>
        <dbReference type="ARBA" id="ARBA00022842"/>
    </source>
</evidence>
<keyword evidence="10" id="KW-0479">Metal-binding</keyword>
<feature type="region of interest" description="Disordered" evidence="19">
    <location>
        <begin position="735"/>
        <end position="932"/>
    </location>
</feature>
<dbReference type="SMART" id="SM00090">
    <property type="entry name" value="RIO"/>
    <property type="match status" value="1"/>
</dbReference>
<dbReference type="SUPFAM" id="SSF56112">
    <property type="entry name" value="Protein kinase-like (PK-like)"/>
    <property type="match status" value="1"/>
</dbReference>
<evidence type="ECO:0000256" key="10">
    <source>
        <dbReference type="ARBA" id="ARBA00022723"/>
    </source>
</evidence>
<evidence type="ECO:0000256" key="12">
    <source>
        <dbReference type="ARBA" id="ARBA00022777"/>
    </source>
</evidence>
<feature type="compositionally biased region" description="Basic and acidic residues" evidence="19">
    <location>
        <begin position="440"/>
        <end position="449"/>
    </location>
</feature>
<dbReference type="GO" id="GO:0030688">
    <property type="term" value="C:preribosome, small subunit precursor"/>
    <property type="evidence" value="ECO:0000318"/>
    <property type="project" value="GO_Central"/>
</dbReference>
<evidence type="ECO:0000256" key="3">
    <source>
        <dbReference type="ARBA" id="ARBA00009196"/>
    </source>
</evidence>
<dbReference type="GO" id="GO:0046872">
    <property type="term" value="F:metal ion binding"/>
    <property type="evidence" value="ECO:0007669"/>
    <property type="project" value="UniProtKB-KW"/>
</dbReference>
<evidence type="ECO:0000256" key="17">
    <source>
        <dbReference type="ARBA" id="ARBA00048679"/>
    </source>
</evidence>
<feature type="compositionally biased region" description="Basic residues" evidence="19">
    <location>
        <begin position="515"/>
        <end position="529"/>
    </location>
</feature>
<evidence type="ECO:0000256" key="18">
    <source>
        <dbReference type="ARBA" id="ARBA00068838"/>
    </source>
</evidence>
<feature type="compositionally biased region" description="Basic and acidic residues" evidence="19">
    <location>
        <begin position="1205"/>
        <end position="1216"/>
    </location>
</feature>
<dbReference type="InterPro" id="IPR051272">
    <property type="entry name" value="RIO-type_Ser/Thr_kinase"/>
</dbReference>
<feature type="compositionally biased region" description="Low complexity" evidence="19">
    <location>
        <begin position="688"/>
        <end position="697"/>
    </location>
</feature>
<comment type="subcellular location">
    <subcellularLocation>
        <location evidence="2">Cytoplasm</location>
    </subcellularLocation>
</comment>
<name>A0A2A6BMN6_PRIPA</name>
<evidence type="ECO:0000256" key="16">
    <source>
        <dbReference type="ARBA" id="ARBA00047899"/>
    </source>
</evidence>
<keyword evidence="15" id="KW-0460">Magnesium</keyword>
<dbReference type="InterPro" id="IPR018935">
    <property type="entry name" value="RIO_kinase_CS"/>
</dbReference>
<keyword evidence="13" id="KW-0378">Hydrolase</keyword>
<feature type="compositionally biased region" description="Low complexity" evidence="19">
    <location>
        <begin position="1287"/>
        <end position="1311"/>
    </location>
</feature>
<keyword evidence="14" id="KW-0067">ATP-binding</keyword>
<comment type="cofactor">
    <cofactor evidence="1">
        <name>Mg(2+)</name>
        <dbReference type="ChEBI" id="CHEBI:18420"/>
    </cofactor>
</comment>
<feature type="compositionally biased region" description="Basic and acidic residues" evidence="19">
    <location>
        <begin position="983"/>
        <end position="1006"/>
    </location>
</feature>
<dbReference type="GO" id="GO:0005829">
    <property type="term" value="C:cytosol"/>
    <property type="evidence" value="ECO:0000318"/>
    <property type="project" value="GO_Central"/>
</dbReference>
<gene>
    <name evidence="20" type="primary">WBGene00096980</name>
</gene>
<evidence type="ECO:0000256" key="13">
    <source>
        <dbReference type="ARBA" id="ARBA00022801"/>
    </source>
</evidence>
<feature type="region of interest" description="Disordered" evidence="19">
    <location>
        <begin position="1072"/>
        <end position="1099"/>
    </location>
</feature>
<evidence type="ECO:0000256" key="14">
    <source>
        <dbReference type="ARBA" id="ARBA00022840"/>
    </source>
</evidence>
<evidence type="ECO:0000256" key="19">
    <source>
        <dbReference type="SAM" id="MobiDB-lite"/>
    </source>
</evidence>
<proteinExistence type="inferred from homology"/>
<feature type="region of interest" description="Disordered" evidence="19">
    <location>
        <begin position="94"/>
        <end position="131"/>
    </location>
</feature>
<evidence type="ECO:0000313" key="21">
    <source>
        <dbReference type="Proteomes" id="UP000005239"/>
    </source>
</evidence>
<keyword evidence="6" id="KW-0963">Cytoplasm</keyword>
<dbReference type="EnsemblMetazoa" id="PPA07426.1">
    <property type="protein sequence ID" value="PPA07426.1"/>
    <property type="gene ID" value="WBGene00096980"/>
</dbReference>
<dbReference type="GO" id="GO:0005524">
    <property type="term" value="F:ATP binding"/>
    <property type="evidence" value="ECO:0007669"/>
    <property type="project" value="UniProtKB-KW"/>
</dbReference>
<accession>A0A2A6BMN6</accession>
<feature type="compositionally biased region" description="Basic and acidic residues" evidence="19">
    <location>
        <begin position="491"/>
        <end position="513"/>
    </location>
</feature>
<dbReference type="InterPro" id="IPR011009">
    <property type="entry name" value="Kinase-like_dom_sf"/>
</dbReference>
<dbReference type="Gene3D" id="3.30.200.20">
    <property type="entry name" value="Phosphorylase Kinase, domain 1"/>
    <property type="match status" value="1"/>
</dbReference>
<feature type="region of interest" description="Disordered" evidence="19">
    <location>
        <begin position="23"/>
        <end position="45"/>
    </location>
</feature>
<accession>A0A8R1U5Z0</accession>
<comment type="catalytic activity">
    <reaction evidence="17">
        <text>L-seryl-[protein] + ATP = O-phospho-L-seryl-[protein] + ADP + H(+)</text>
        <dbReference type="Rhea" id="RHEA:17989"/>
        <dbReference type="Rhea" id="RHEA-COMP:9863"/>
        <dbReference type="Rhea" id="RHEA-COMP:11604"/>
        <dbReference type="ChEBI" id="CHEBI:15378"/>
        <dbReference type="ChEBI" id="CHEBI:29999"/>
        <dbReference type="ChEBI" id="CHEBI:30616"/>
        <dbReference type="ChEBI" id="CHEBI:83421"/>
        <dbReference type="ChEBI" id="CHEBI:456216"/>
        <dbReference type="EC" id="2.7.11.1"/>
    </reaction>
</comment>
<dbReference type="FunFam" id="3.30.200.20:FF:000148">
    <property type="entry name" value="Serine/threonine-protein kinase RIO1"/>
    <property type="match status" value="1"/>
</dbReference>
<evidence type="ECO:0000256" key="8">
    <source>
        <dbReference type="ARBA" id="ARBA00022527"/>
    </source>
</evidence>
<reference evidence="21" key="1">
    <citation type="journal article" date="2008" name="Nat. Genet.">
        <title>The Pristionchus pacificus genome provides a unique perspective on nematode lifestyle and parasitism.</title>
        <authorList>
            <person name="Dieterich C."/>
            <person name="Clifton S.W."/>
            <person name="Schuster L.N."/>
            <person name="Chinwalla A."/>
            <person name="Delehaunty K."/>
            <person name="Dinkelacker I."/>
            <person name="Fulton L."/>
            <person name="Fulton R."/>
            <person name="Godfrey J."/>
            <person name="Minx P."/>
            <person name="Mitreva M."/>
            <person name="Roeseler W."/>
            <person name="Tian H."/>
            <person name="Witte H."/>
            <person name="Yang S.P."/>
            <person name="Wilson R.K."/>
            <person name="Sommer R.J."/>
        </authorList>
    </citation>
    <scope>NUCLEOTIDE SEQUENCE [LARGE SCALE GENOMIC DNA]</scope>
    <source>
        <strain evidence="21">PS312</strain>
    </source>
</reference>
<dbReference type="CDD" id="cd05147">
    <property type="entry name" value="RIO1_euk"/>
    <property type="match status" value="1"/>
</dbReference>
<dbReference type="PANTHER" id="PTHR45723">
    <property type="entry name" value="SERINE/THREONINE-PROTEIN KINASE RIO1"/>
    <property type="match status" value="1"/>
</dbReference>
<feature type="compositionally biased region" description="Polar residues" evidence="19">
    <location>
        <begin position="847"/>
        <end position="863"/>
    </location>
</feature>
<evidence type="ECO:0000256" key="9">
    <source>
        <dbReference type="ARBA" id="ARBA00022679"/>
    </source>
</evidence>
<keyword evidence="12" id="KW-0418">Kinase</keyword>
<comment type="similarity">
    <text evidence="3">Belongs to the protein kinase superfamily. RIO-type Ser/Thr kinase family.</text>
</comment>
<evidence type="ECO:0000256" key="2">
    <source>
        <dbReference type="ARBA" id="ARBA00004496"/>
    </source>
</evidence>
<organism evidence="20 21">
    <name type="scientific">Pristionchus pacificus</name>
    <name type="common">Parasitic nematode worm</name>
    <dbReference type="NCBI Taxonomy" id="54126"/>
    <lineage>
        <taxon>Eukaryota</taxon>
        <taxon>Metazoa</taxon>
        <taxon>Ecdysozoa</taxon>
        <taxon>Nematoda</taxon>
        <taxon>Chromadorea</taxon>
        <taxon>Rhabditida</taxon>
        <taxon>Rhabditina</taxon>
        <taxon>Diplogasteromorpha</taxon>
        <taxon>Diplogasteroidea</taxon>
        <taxon>Neodiplogasteridae</taxon>
        <taxon>Pristionchus</taxon>
    </lineage>
</organism>
<feature type="compositionally biased region" description="Polar residues" evidence="19">
    <location>
        <begin position="533"/>
        <end position="542"/>
    </location>
</feature>
<feature type="region of interest" description="Disordered" evidence="19">
    <location>
        <begin position="982"/>
        <end position="1006"/>
    </location>
</feature>
<keyword evidence="11" id="KW-0547">Nucleotide-binding</keyword>
<feature type="region of interest" description="Disordered" evidence="19">
    <location>
        <begin position="1152"/>
        <end position="1326"/>
    </location>
</feature>
<feature type="compositionally biased region" description="Basic and acidic residues" evidence="19">
    <location>
        <begin position="1157"/>
        <end position="1167"/>
    </location>
</feature>
<evidence type="ECO:0000256" key="5">
    <source>
        <dbReference type="ARBA" id="ARBA00016038"/>
    </source>
</evidence>
<evidence type="ECO:0000256" key="11">
    <source>
        <dbReference type="ARBA" id="ARBA00022741"/>
    </source>
</evidence>
<feature type="compositionally biased region" description="Basic and acidic residues" evidence="19">
    <location>
        <begin position="34"/>
        <end position="45"/>
    </location>
</feature>
<evidence type="ECO:0000256" key="6">
    <source>
        <dbReference type="ARBA" id="ARBA00022490"/>
    </source>
</evidence>
<dbReference type="PROSITE" id="PS01245">
    <property type="entry name" value="RIO1"/>
    <property type="match status" value="1"/>
</dbReference>
<feature type="compositionally biased region" description="Basic and acidic residues" evidence="19">
    <location>
        <begin position="557"/>
        <end position="634"/>
    </location>
</feature>
<dbReference type="InterPro" id="IPR000687">
    <property type="entry name" value="RIO_kinase"/>
</dbReference>
<sequence>MNLAMESALSGHVGGGLASMLLKGLSDEEEEKEIEVKETKEEEKKHVRFEEQAEYVQEDSGEEEYEEGMILEEFGDATGDFTKRLAAMRNGLGGGGGLGPNSQARHATHAHAALRTAENDEQRKKKRVKDRADRATVEQVLDPRTRLVLFRLLQRGTLESINGCISTGKEANVYHGRSGNTSIALKIYKTSILTFKDRERYVEGEHRYRNGYCKHNPRKMVAVWAEKEFRNLLRMHEVGLRVPRPIMLKGHVLLMEFVGKDGWPAPLLKNAEINAEEADAGFVSVAWAMRRLYRECKLIHGDLSEYNMLWMDGEVYLIDVSQSVEHDHPHSLEVDISNVIRFFREKGSPVIGMRTLFEFIVDPCIDEKKAEEILEKRSHDSFEDDALFSKVFIAHKLDHVLHFERDAEAIQEGRETNNPYETILSKVEVVKGDKAFEELKKEKEKKGAEESDGGDTESSSDDGSASDSSSESGDEKEEMDPKLAIYKRKKNETADEKKERKKAVKDEQREGRQNKIPKHVKKRKAKMNKNKMSSIATTTGTTRGDHASPKPSTTQQRVDEVLRRKAEAERRVAERREALKQEQMHKLEKINAFREQERRERSRKNAEKELMRQKEALDRRQAQLEENQKKKEAILAKAHAATSRTANKENNKKSFAFGSSTPRELAYLQTLSKEAKVYDKKLRPEPLSPSRLRPAAGAAGGSTLTTPNAMTTSVYVYSPPREVRPSPRVVSRIRSTVTSSAPTNHGGIGGAMTQSMHVSSTSSSAFPHSQPRPALPTRAARPPTGPTPTRPPRAAAPAAATERKREPVARRTAAAASSPAPSPAGRSLRGARGGMTSTAPVAPSPLTVATNQEVSSSVSSLPADNTPPAPPSEDSDAGFSEGSYERAGSEKSTPVHGGVEQTIEEEITPRDEHPAKAIAAEAVEEEVAAPAAAAVVEEEAAAAAAPLLSPPTSLHAAEVVELDYSSPFIDVAQTPVAEATLVEEEKKKEEQSELPEETKQDTVANEVKEEYLTVPEAVPAVEEPSVPQEPIVTTVATETPAVPEDTVAEEITVPQEITVAHPEERNLLVDFSQASVQEEKREEEEDRTPLVEEVTPIGERAMSLADELGGLFGGGKMEDEKKEEQSLIQIEKVVFDVGKKEEKVEESLNQIDQVVSDGEKKENKVEESLIQIEQTASDPVSPLSHIEDTVVNSLADELQQALGVVEKKEEEQRREPVPPSSSSPTPHEESGRLSAHPSTSSLPSGSSSGTEVGHPSLLLVPPPSIDRLPPSHPTVSSSSCPRIPTVSSSKSLDTMTSSSSSSLFFLSGESSPNTRRRRTEEKKAEMMKQSTILAMADSAAKERDERKARLAAIMNRTRAGGASTPSSSTMTTSMSASMIGSTTGGEPTSSSSASSVLAKIAHITSNPRIMQVAEKTGSSSDLRMGELPGAVPQRDCNGKDTVTGAIDQSMKRSTEMDAKYKKRRTMGILHEFLQYAEINYSPSPSPPPPPSFLFSHTQSRGMDDLSLPPVFDFGSFPGEKQQAIRLEFVAKDETSQTIVNVVCRTKKKDEDGVARIDESRSSVCLDRLVWHVHSLCPKVTGKLSIVVLETRTEWKERIVFSLRKLFFLLNDLPIVHLEVGAVHWTVFTDLRMDFYSTFKNIHELVFLPDEMPEVGDHNAEKVDYHRTLLIEWLPRLRTTLRCLRVFTFLKVDSELEGVMSKCTKLKTLTIGKLHSYRDHPELVTIQHLDLDGQGMAYSSDDLRMCRKVRALFPAVRVFRIVRHSAEMIKMLLGAIIVAGGVFEVYSDLYEISHLKHIVGDTLEMDTIEEHPTEKGAYVEMRGWNQRYRTTIQFYNHRQKRYIDKTTLPLLDHPVAVYRSLAFMGGSGRESWIEWNEKQFRPRSLGLTRNDSLQLACSLSSLTDVRNEENISCESFSRLLITHRGRSDCLSSIRTLSRPLISFFNRFNHMFVLFHFQSLIFVVPIRLFFPLFPFDDPLTTKEVSAFVSREDALSHRGNLSHHSSLPSFHPLRHNIGYFPCCLSSLTLTINSRSTT</sequence>
<keyword evidence="9" id="KW-0808">Transferase</keyword>
<feature type="compositionally biased region" description="Acidic residues" evidence="19">
    <location>
        <begin position="450"/>
        <end position="460"/>
    </location>
</feature>
<protein>
    <recommendedName>
        <fullName evidence="5">Serine/threonine-protein kinase RIO1</fullName>
        <ecNumber evidence="4">2.7.11.1</ecNumber>
    </recommendedName>
    <alternativeName>
        <fullName evidence="18">Serine/threonine-protein kinase rio1</fullName>
    </alternativeName>
</protein>
<comment type="catalytic activity">
    <reaction evidence="16">
        <text>L-threonyl-[protein] + ATP = O-phospho-L-threonyl-[protein] + ADP + H(+)</text>
        <dbReference type="Rhea" id="RHEA:46608"/>
        <dbReference type="Rhea" id="RHEA-COMP:11060"/>
        <dbReference type="Rhea" id="RHEA-COMP:11605"/>
        <dbReference type="ChEBI" id="CHEBI:15378"/>
        <dbReference type="ChEBI" id="CHEBI:30013"/>
        <dbReference type="ChEBI" id="CHEBI:30616"/>
        <dbReference type="ChEBI" id="CHEBI:61977"/>
        <dbReference type="ChEBI" id="CHEBI:456216"/>
        <dbReference type="EC" id="2.7.11.1"/>
    </reaction>
</comment>
<evidence type="ECO:0000313" key="20">
    <source>
        <dbReference type="EnsemblMetazoa" id="PPA07426.1"/>
    </source>
</evidence>
<feature type="compositionally biased region" description="Low complexity" evidence="19">
    <location>
        <begin position="771"/>
        <end position="782"/>
    </location>
</feature>
<reference evidence="20" key="2">
    <citation type="submission" date="2022-06" db="UniProtKB">
        <authorList>
            <consortium name="EnsemblMetazoa"/>
        </authorList>
    </citation>
    <scope>IDENTIFICATION</scope>
    <source>
        <strain evidence="20">PS312</strain>
    </source>
</reference>
<dbReference type="Pfam" id="PF01163">
    <property type="entry name" value="RIO1"/>
    <property type="match status" value="1"/>
</dbReference>
<feature type="compositionally biased region" description="Low complexity" evidence="19">
    <location>
        <begin position="461"/>
        <end position="471"/>
    </location>
</feature>